<dbReference type="AlphaFoldDB" id="A0A0K2T4U2"/>
<reference evidence="6" key="1">
    <citation type="submission" date="2014-05" db="EMBL/GenBank/DDBJ databases">
        <authorList>
            <person name="Chronopoulou M."/>
        </authorList>
    </citation>
    <scope>NUCLEOTIDE SEQUENCE</scope>
    <source>
        <tissue evidence="6">Whole organism</tissue>
    </source>
</reference>
<dbReference type="InterPro" id="IPR050677">
    <property type="entry name" value="Actinoporin_PFT"/>
</dbReference>
<comment type="subcellular location">
    <subcellularLocation>
        <location evidence="2">Nematocyst</location>
    </subcellularLocation>
    <subcellularLocation>
        <location evidence="1">Target cell membrane</location>
    </subcellularLocation>
</comment>
<dbReference type="EMBL" id="HACA01003246">
    <property type="protein sequence ID" value="CDW20607.1"/>
    <property type="molecule type" value="Transcribed_RNA"/>
</dbReference>
<dbReference type="InterPro" id="IPR009104">
    <property type="entry name" value="Anemon_actinoporin-like"/>
</dbReference>
<protein>
    <submittedName>
        <fullName evidence="6">TenebrosinClike [Oreochromis niloticus]</fullName>
    </submittedName>
</protein>
<keyword evidence="4" id="KW-1053">Target membrane</keyword>
<dbReference type="Pfam" id="PF06369">
    <property type="entry name" value="Anemone_cytotox"/>
    <property type="match status" value="1"/>
</dbReference>
<dbReference type="OrthoDB" id="6364766at2759"/>
<proteinExistence type="predicted"/>
<evidence type="ECO:0000256" key="4">
    <source>
        <dbReference type="ARBA" id="ARBA00023298"/>
    </source>
</evidence>
<dbReference type="SUPFAM" id="SSF63724">
    <property type="entry name" value="Cytolysin/lectin"/>
    <property type="match status" value="1"/>
</dbReference>
<keyword evidence="4" id="KW-0472">Membrane</keyword>
<keyword evidence="5" id="KW-0166">Nematocyst</keyword>
<dbReference type="PANTHER" id="PTHR40388">
    <property type="entry name" value="BRYOPORIN"/>
    <property type="match status" value="1"/>
</dbReference>
<keyword evidence="3" id="KW-1052">Target cell membrane</keyword>
<organism evidence="6">
    <name type="scientific">Lepeophtheirus salmonis</name>
    <name type="common">Salmon louse</name>
    <name type="synonym">Caligus salmonis</name>
    <dbReference type="NCBI Taxonomy" id="72036"/>
    <lineage>
        <taxon>Eukaryota</taxon>
        <taxon>Metazoa</taxon>
        <taxon>Ecdysozoa</taxon>
        <taxon>Arthropoda</taxon>
        <taxon>Crustacea</taxon>
        <taxon>Multicrustacea</taxon>
        <taxon>Hexanauplia</taxon>
        <taxon>Copepoda</taxon>
        <taxon>Siphonostomatoida</taxon>
        <taxon>Caligidae</taxon>
        <taxon>Lepeophtheirus</taxon>
    </lineage>
</organism>
<dbReference type="GO" id="GO:0046931">
    <property type="term" value="P:pore complex assembly"/>
    <property type="evidence" value="ECO:0007669"/>
    <property type="project" value="InterPro"/>
</dbReference>
<dbReference type="GO" id="GO:0015267">
    <property type="term" value="F:channel activity"/>
    <property type="evidence" value="ECO:0007669"/>
    <property type="project" value="InterPro"/>
</dbReference>
<evidence type="ECO:0000256" key="1">
    <source>
        <dbReference type="ARBA" id="ARBA00004175"/>
    </source>
</evidence>
<dbReference type="GO" id="GO:0006812">
    <property type="term" value="P:monoatomic cation transport"/>
    <property type="evidence" value="ECO:0007669"/>
    <property type="project" value="InterPro"/>
</dbReference>
<name>A0A0K2T4U2_LEPSM</name>
<evidence type="ECO:0000313" key="6">
    <source>
        <dbReference type="EMBL" id="CDW20607.1"/>
    </source>
</evidence>
<feature type="non-terminal residue" evidence="6">
    <location>
        <position position="1"/>
    </location>
</feature>
<dbReference type="GO" id="GO:0044218">
    <property type="term" value="C:other organism cell membrane"/>
    <property type="evidence" value="ECO:0007669"/>
    <property type="project" value="UniProtKB-KW"/>
</dbReference>
<accession>A0A0K2T4U2</accession>
<evidence type="ECO:0000256" key="3">
    <source>
        <dbReference type="ARBA" id="ARBA00022537"/>
    </source>
</evidence>
<dbReference type="PANTHER" id="PTHR40388:SF1">
    <property type="entry name" value="BRYOPORIN"/>
    <property type="match status" value="1"/>
</dbReference>
<dbReference type="GO" id="GO:0046930">
    <property type="term" value="C:pore complex"/>
    <property type="evidence" value="ECO:0007669"/>
    <property type="project" value="InterPro"/>
</dbReference>
<dbReference type="Gene3D" id="2.60.270.20">
    <property type="entry name" value="Cytolysin/lectin"/>
    <property type="match status" value="1"/>
</dbReference>
<evidence type="ECO:0000256" key="2">
    <source>
        <dbReference type="ARBA" id="ARBA00004532"/>
    </source>
</evidence>
<evidence type="ECO:0000256" key="5">
    <source>
        <dbReference type="ARBA" id="ARBA00023331"/>
    </source>
</evidence>
<dbReference type="GO" id="GO:0042151">
    <property type="term" value="C:nematocyst"/>
    <property type="evidence" value="ECO:0007669"/>
    <property type="project" value="UniProtKB-SubCell"/>
</dbReference>
<dbReference type="InterPro" id="IPR015926">
    <property type="entry name" value="Cytolysin/lectin"/>
</dbReference>
<sequence length="250" mass="27929">SLSNRSVIENGGSLNGTSLQNLRYNSMTEYSVRCLINIENWTAWKLKDALAHNHCGYIHSDFQAPNVEPAFREVMLGHKHGGTATGTCGTVSWQIEHLDTRLIVMWSVPFNFNLHDSYFAVGMIFNRGRFTSSSYWFNQMYYSEKGPYKRGSGGQSVTFQNSAVLVHGYMEPSSYHPLVNISVIPQVRYKLAPQIWKKLYTADRFKYTGSGNKRTLCNGILPGSSGPFAITVGISISLCVISNVYSGTLL</sequence>
<dbReference type="GO" id="GO:0051715">
    <property type="term" value="P:cytolysis in another organism"/>
    <property type="evidence" value="ECO:0007669"/>
    <property type="project" value="InterPro"/>
</dbReference>